<dbReference type="NCBIfam" id="TIGR00756">
    <property type="entry name" value="PPR"/>
    <property type="match status" value="8"/>
</dbReference>
<keyword evidence="1" id="KW-0677">Repeat</keyword>
<keyword evidence="3" id="KW-1133">Transmembrane helix</keyword>
<evidence type="ECO:0000313" key="5">
    <source>
        <dbReference type="Proteomes" id="UP001141806"/>
    </source>
</evidence>
<feature type="repeat" description="PPR" evidence="2">
    <location>
        <begin position="278"/>
        <end position="312"/>
    </location>
</feature>
<dbReference type="GO" id="GO:0003729">
    <property type="term" value="F:mRNA binding"/>
    <property type="evidence" value="ECO:0007669"/>
    <property type="project" value="TreeGrafter"/>
</dbReference>
<reference evidence="4" key="1">
    <citation type="journal article" date="2023" name="Plant J.">
        <title>The genome of the king protea, Protea cynaroides.</title>
        <authorList>
            <person name="Chang J."/>
            <person name="Duong T.A."/>
            <person name="Schoeman C."/>
            <person name="Ma X."/>
            <person name="Roodt D."/>
            <person name="Barker N."/>
            <person name="Li Z."/>
            <person name="Van de Peer Y."/>
            <person name="Mizrachi E."/>
        </authorList>
    </citation>
    <scope>NUCLEOTIDE SEQUENCE</scope>
    <source>
        <tissue evidence="4">Young leaves</tissue>
    </source>
</reference>
<feature type="repeat" description="PPR" evidence="2">
    <location>
        <begin position="590"/>
        <end position="624"/>
    </location>
</feature>
<organism evidence="4 5">
    <name type="scientific">Protea cynaroides</name>
    <dbReference type="NCBI Taxonomy" id="273540"/>
    <lineage>
        <taxon>Eukaryota</taxon>
        <taxon>Viridiplantae</taxon>
        <taxon>Streptophyta</taxon>
        <taxon>Embryophyta</taxon>
        <taxon>Tracheophyta</taxon>
        <taxon>Spermatophyta</taxon>
        <taxon>Magnoliopsida</taxon>
        <taxon>Proteales</taxon>
        <taxon>Proteaceae</taxon>
        <taxon>Protea</taxon>
    </lineage>
</organism>
<feature type="repeat" description="PPR" evidence="2">
    <location>
        <begin position="383"/>
        <end position="417"/>
    </location>
</feature>
<evidence type="ECO:0000313" key="4">
    <source>
        <dbReference type="EMBL" id="KAJ4959260.1"/>
    </source>
</evidence>
<dbReference type="InterPro" id="IPR011990">
    <property type="entry name" value="TPR-like_helical_dom_sf"/>
</dbReference>
<dbReference type="AlphaFoldDB" id="A0A9Q0H6Z5"/>
<protein>
    <recommendedName>
        <fullName evidence="6">Pentatricopeptide repeat-containing protein At1g16830</fullName>
    </recommendedName>
</protein>
<feature type="repeat" description="PPR" evidence="2">
    <location>
        <begin position="418"/>
        <end position="452"/>
    </location>
</feature>
<feature type="repeat" description="PPR" evidence="2">
    <location>
        <begin position="313"/>
        <end position="347"/>
    </location>
</feature>
<dbReference type="EMBL" id="JAMYWD010000010">
    <property type="protein sequence ID" value="KAJ4959260.1"/>
    <property type="molecule type" value="Genomic_DNA"/>
</dbReference>
<evidence type="ECO:0000256" key="1">
    <source>
        <dbReference type="ARBA" id="ARBA00022737"/>
    </source>
</evidence>
<dbReference type="Pfam" id="PF13041">
    <property type="entry name" value="PPR_2"/>
    <property type="match status" value="4"/>
</dbReference>
<dbReference type="PANTHER" id="PTHR47932">
    <property type="entry name" value="ATPASE EXPRESSION PROTEIN 3"/>
    <property type="match status" value="1"/>
</dbReference>
<feature type="repeat" description="PPR" evidence="2">
    <location>
        <begin position="520"/>
        <end position="556"/>
    </location>
</feature>
<proteinExistence type="predicted"/>
<evidence type="ECO:0000256" key="2">
    <source>
        <dbReference type="PROSITE-ProRule" id="PRU00708"/>
    </source>
</evidence>
<dbReference type="InterPro" id="IPR002885">
    <property type="entry name" value="PPR_rpt"/>
</dbReference>
<evidence type="ECO:0000256" key="3">
    <source>
        <dbReference type="SAM" id="Phobius"/>
    </source>
</evidence>
<dbReference type="OrthoDB" id="185373at2759"/>
<feature type="transmembrane region" description="Helical" evidence="3">
    <location>
        <begin position="47"/>
        <end position="67"/>
    </location>
</feature>
<dbReference type="PROSITE" id="PS51375">
    <property type="entry name" value="PPR"/>
    <property type="match status" value="10"/>
</dbReference>
<dbReference type="Proteomes" id="UP001141806">
    <property type="component" value="Unassembled WGS sequence"/>
</dbReference>
<accession>A0A9Q0H6Z5</accession>
<sequence length="746" mass="84551">MQSFSALVGRDRRRIPQPLLTKFRLCHPLPSRLSTLDFSGLLTREPFFFILCAFLLRCLILLINFSFSLPSFYLSKVNVLYVSMTPSWKLLQKTWNRILKNPSVKSFHQLRFLSSFSPNNNSIQISKIFSHSELPVRCQSSLTPQIVESTLFNCPSDIIALSFFLWCARQPNYFHNRQSFDQMVVIFSRLTDRLKSVKALVRELECFGCYTKPQTFLILMRIYWRGGIYKLVLEAFEEMVGYGYSPNIFARNMVMDVFFKIGRVDAALGVLRDTRVPNFLTFNIAVCNLCKLNNLSGLWDVLQMMLRQGFYPNIETFVMVLNCYCKSGKLAESLQVLALMITRGIPISVTAWSVLIDGFCRAGRLDEASHLLKKMVGIGLSPTVVTYTSLIKGFMGSQMLDRAYKILNTMESGECFPDLVLCNVLIDSLSKIGRYDDALDIFLALHKMNLEPDSYTFSSVLSILCLSKRFALFPQLVRGFLVSADLVVCNSLLCFLCKAGFPSQAVDFYNDMVDRDFTPDRYSYTALLSGLCRAGRIEESVNVYHGIVMNSSGIDAHIHTVIIGELVKAGQINRAIRLFRKAITEKYPLDVVSYTVAIHGLLQGGRTGEAVTLYRQMKEVGVIPNTYTCNVMFHGLCKVRDLKSIKWLLGDMAEVGIDHDYVGLNMIFRFLVKSNRFDSVLHLLDKMQDLRFMPNEATLEILLDGLARAGEAGDACYPSLKDYLEDFLFVDRTDSDDLHDVAGSVV</sequence>
<feature type="repeat" description="PPR" evidence="2">
    <location>
        <begin position="212"/>
        <end position="246"/>
    </location>
</feature>
<dbReference type="PANTHER" id="PTHR47932:SF62">
    <property type="entry name" value="EXPRESSED PROTEIN"/>
    <property type="match status" value="1"/>
</dbReference>
<name>A0A9Q0H6Z5_9MAGN</name>
<comment type="caution">
    <text evidence="4">The sequence shown here is derived from an EMBL/GenBank/DDBJ whole genome shotgun (WGS) entry which is preliminary data.</text>
</comment>
<keyword evidence="3" id="KW-0812">Transmembrane</keyword>
<evidence type="ECO:0008006" key="6">
    <source>
        <dbReference type="Google" id="ProtNLM"/>
    </source>
</evidence>
<feature type="repeat" description="PPR" evidence="2">
    <location>
        <begin position="485"/>
        <end position="519"/>
    </location>
</feature>
<feature type="repeat" description="PPR" evidence="2">
    <location>
        <begin position="348"/>
        <end position="382"/>
    </location>
</feature>
<keyword evidence="5" id="KW-1185">Reference proteome</keyword>
<keyword evidence="3" id="KW-0472">Membrane</keyword>
<gene>
    <name evidence="4" type="ORF">NE237_026371</name>
</gene>
<dbReference type="Pfam" id="PF01535">
    <property type="entry name" value="PPR"/>
    <property type="match status" value="1"/>
</dbReference>
<dbReference type="Gene3D" id="1.25.40.10">
    <property type="entry name" value="Tetratricopeptide repeat domain"/>
    <property type="match status" value="5"/>
</dbReference>
<feature type="repeat" description="PPR" evidence="2">
    <location>
        <begin position="625"/>
        <end position="659"/>
    </location>
</feature>